<keyword evidence="3" id="KW-0808">Transferase</keyword>
<evidence type="ECO:0000256" key="6">
    <source>
        <dbReference type="SAM" id="Phobius"/>
    </source>
</evidence>
<dbReference type="EMBL" id="PCRR01000015">
    <property type="protein sequence ID" value="PIP24675.1"/>
    <property type="molecule type" value="Genomic_DNA"/>
</dbReference>
<dbReference type="PANTHER" id="PTHR43711:SF1">
    <property type="entry name" value="HISTIDINE KINASE 1"/>
    <property type="match status" value="1"/>
</dbReference>
<organism evidence="8 9">
    <name type="scientific">Candidatus Nealsonbacteria bacterium CG23_combo_of_CG06-09_8_20_14_all_36_125</name>
    <dbReference type="NCBI Taxonomy" id="1974719"/>
    <lineage>
        <taxon>Bacteria</taxon>
        <taxon>Candidatus Nealsoniibacteriota</taxon>
    </lineage>
</organism>
<comment type="catalytic activity">
    <reaction evidence="1">
        <text>ATP + protein L-histidine = ADP + protein N-phospho-L-histidine.</text>
        <dbReference type="EC" id="2.7.13.3"/>
    </reaction>
</comment>
<evidence type="ECO:0000256" key="3">
    <source>
        <dbReference type="ARBA" id="ARBA00022679"/>
    </source>
</evidence>
<dbReference type="InterPro" id="IPR003661">
    <property type="entry name" value="HisK_dim/P_dom"/>
</dbReference>
<dbReference type="InterPro" id="IPR036097">
    <property type="entry name" value="HisK_dim/P_sf"/>
</dbReference>
<dbReference type="InterPro" id="IPR050736">
    <property type="entry name" value="Sensor_HK_Regulatory"/>
</dbReference>
<comment type="caution">
    <text evidence="8">The sequence shown here is derived from an EMBL/GenBank/DDBJ whole genome shotgun (WGS) entry which is preliminary data.</text>
</comment>
<keyword evidence="4" id="KW-0418">Kinase</keyword>
<accession>A0A2G9YZJ3</accession>
<evidence type="ECO:0000256" key="5">
    <source>
        <dbReference type="ARBA" id="ARBA00023012"/>
    </source>
</evidence>
<evidence type="ECO:0000313" key="9">
    <source>
        <dbReference type="Proteomes" id="UP000237258"/>
    </source>
</evidence>
<feature type="domain" description="Signal transduction histidine kinase dimerisation/phosphoacceptor" evidence="7">
    <location>
        <begin position="90"/>
        <end position="147"/>
    </location>
</feature>
<dbReference type="SUPFAM" id="SSF47384">
    <property type="entry name" value="Homodimeric domain of signal transducing histidine kinase"/>
    <property type="match status" value="1"/>
</dbReference>
<evidence type="ECO:0000256" key="4">
    <source>
        <dbReference type="ARBA" id="ARBA00022777"/>
    </source>
</evidence>
<keyword evidence="6" id="KW-0812">Transmembrane</keyword>
<gene>
    <name evidence="8" type="ORF">COX33_00595</name>
</gene>
<dbReference type="Pfam" id="PF00512">
    <property type="entry name" value="HisKA"/>
    <property type="match status" value="1"/>
</dbReference>
<evidence type="ECO:0000259" key="7">
    <source>
        <dbReference type="Pfam" id="PF00512"/>
    </source>
</evidence>
<protein>
    <recommendedName>
        <fullName evidence="2">histidine kinase</fullName>
        <ecNumber evidence="2">2.7.13.3</ecNumber>
    </recommendedName>
</protein>
<dbReference type="Gene3D" id="1.10.287.130">
    <property type="match status" value="1"/>
</dbReference>
<feature type="non-terminal residue" evidence="8">
    <location>
        <position position="147"/>
    </location>
</feature>
<dbReference type="EC" id="2.7.13.3" evidence="2"/>
<dbReference type="CDD" id="cd00082">
    <property type="entry name" value="HisKA"/>
    <property type="match status" value="1"/>
</dbReference>
<dbReference type="AlphaFoldDB" id="A0A2G9YZJ3"/>
<keyword evidence="5" id="KW-0902">Two-component regulatory system</keyword>
<evidence type="ECO:0000256" key="2">
    <source>
        <dbReference type="ARBA" id="ARBA00012438"/>
    </source>
</evidence>
<keyword evidence="6" id="KW-0472">Membrane</keyword>
<dbReference type="PANTHER" id="PTHR43711">
    <property type="entry name" value="TWO-COMPONENT HISTIDINE KINASE"/>
    <property type="match status" value="1"/>
</dbReference>
<feature type="transmembrane region" description="Helical" evidence="6">
    <location>
        <begin position="29"/>
        <end position="53"/>
    </location>
</feature>
<reference evidence="8 9" key="1">
    <citation type="submission" date="2017-09" db="EMBL/GenBank/DDBJ databases">
        <title>Depth-based differentiation of microbial function through sediment-hosted aquifers and enrichment of novel symbionts in the deep terrestrial subsurface.</title>
        <authorList>
            <person name="Probst A.J."/>
            <person name="Ladd B."/>
            <person name="Jarett J.K."/>
            <person name="Geller-Mcgrath D.E."/>
            <person name="Sieber C.M."/>
            <person name="Emerson J.B."/>
            <person name="Anantharaman K."/>
            <person name="Thomas B.C."/>
            <person name="Malmstrom R."/>
            <person name="Stieglmeier M."/>
            <person name="Klingl A."/>
            <person name="Woyke T."/>
            <person name="Ryan C.M."/>
            <person name="Banfield J.F."/>
        </authorList>
    </citation>
    <scope>NUCLEOTIDE SEQUENCE [LARGE SCALE GENOMIC DNA]</scope>
    <source>
        <strain evidence="8">CG23_combo_of_CG06-09_8_20_14_all_36_125</strain>
    </source>
</reference>
<dbReference type="GO" id="GO:0000155">
    <property type="term" value="F:phosphorelay sensor kinase activity"/>
    <property type="evidence" value="ECO:0007669"/>
    <property type="project" value="InterPro"/>
</dbReference>
<dbReference type="Proteomes" id="UP000237258">
    <property type="component" value="Unassembled WGS sequence"/>
</dbReference>
<sequence length="147" mass="16879">MNVKEILAQLNIIAQCKRYGFSLWQCPQFLFLIMGIIIGIAAITSYAIATRYIADPQLAALMVFSITTILFIIANIITRSFERLAEANRMKSEFISVVSHQLRSPLSNLRWVIELLMSGRFGKIEEKQTEYFKILKENNARMEELVS</sequence>
<proteinExistence type="predicted"/>
<keyword evidence="6" id="KW-1133">Transmembrane helix</keyword>
<feature type="transmembrane region" description="Helical" evidence="6">
    <location>
        <begin position="59"/>
        <end position="81"/>
    </location>
</feature>
<evidence type="ECO:0000256" key="1">
    <source>
        <dbReference type="ARBA" id="ARBA00000085"/>
    </source>
</evidence>
<evidence type="ECO:0000313" key="8">
    <source>
        <dbReference type="EMBL" id="PIP24675.1"/>
    </source>
</evidence>
<name>A0A2G9YZJ3_9BACT</name>